<dbReference type="AlphaFoldDB" id="A0A5J4YLV1"/>
<evidence type="ECO:0000313" key="2">
    <source>
        <dbReference type="EMBL" id="KAA8492125.1"/>
    </source>
</evidence>
<dbReference type="SUPFAM" id="SSF48371">
    <property type="entry name" value="ARM repeat"/>
    <property type="match status" value="1"/>
</dbReference>
<proteinExistence type="predicted"/>
<feature type="region of interest" description="Disordered" evidence="1">
    <location>
        <begin position="14"/>
        <end position="33"/>
    </location>
</feature>
<evidence type="ECO:0000256" key="1">
    <source>
        <dbReference type="SAM" id="MobiDB-lite"/>
    </source>
</evidence>
<dbReference type="OMA" id="HNDYGAH"/>
<dbReference type="Proteomes" id="UP000324585">
    <property type="component" value="Unassembled WGS sequence"/>
</dbReference>
<dbReference type="InterPro" id="IPR011989">
    <property type="entry name" value="ARM-like"/>
</dbReference>
<gene>
    <name evidence="2" type="ORF">FVE85_3563</name>
</gene>
<protein>
    <submittedName>
        <fullName evidence="2">Putative phycocyanin operon protein Y</fullName>
    </submittedName>
</protein>
<dbReference type="EMBL" id="VRMN01000010">
    <property type="protein sequence ID" value="KAA8492125.1"/>
    <property type="molecule type" value="Genomic_DNA"/>
</dbReference>
<comment type="caution">
    <text evidence="2">The sequence shown here is derived from an EMBL/GenBank/DDBJ whole genome shotgun (WGS) entry which is preliminary data.</text>
</comment>
<reference evidence="3" key="1">
    <citation type="journal article" date="2019" name="Nat. Commun.">
        <title>Expansion of phycobilisome linker gene families in mesophilic red algae.</title>
        <authorList>
            <person name="Lee J."/>
            <person name="Kim D."/>
            <person name="Bhattacharya D."/>
            <person name="Yoon H.S."/>
        </authorList>
    </citation>
    <scope>NUCLEOTIDE SEQUENCE [LARGE SCALE GENOMIC DNA]</scope>
    <source>
        <strain evidence="3">CCMP 1328</strain>
    </source>
</reference>
<organism evidence="2 3">
    <name type="scientific">Porphyridium purpureum</name>
    <name type="common">Red alga</name>
    <name type="synonym">Porphyridium cruentum</name>
    <dbReference type="NCBI Taxonomy" id="35688"/>
    <lineage>
        <taxon>Eukaryota</taxon>
        <taxon>Rhodophyta</taxon>
        <taxon>Bangiophyceae</taxon>
        <taxon>Porphyridiales</taxon>
        <taxon>Porphyridiaceae</taxon>
        <taxon>Porphyridium</taxon>
    </lineage>
</organism>
<dbReference type="Gene3D" id="1.25.10.10">
    <property type="entry name" value="Leucine-rich Repeat Variant"/>
    <property type="match status" value="1"/>
</dbReference>
<dbReference type="OrthoDB" id="4667at2759"/>
<accession>A0A5J4YLV1</accession>
<dbReference type="InterPro" id="IPR016024">
    <property type="entry name" value="ARM-type_fold"/>
</dbReference>
<evidence type="ECO:0000313" key="3">
    <source>
        <dbReference type="Proteomes" id="UP000324585"/>
    </source>
</evidence>
<keyword evidence="3" id="KW-1185">Reference proteome</keyword>
<name>A0A5J4YLV1_PORPP</name>
<sequence length="498" mass="55173">MVTWMMMSSASFRARPGGSEALGQEDEEDGVRPQYQSTEQTFAESAGRDLYFQGMDEALAQKVLLAPAHELDDASERYIAAERLKFFPSEASTRALIKCVTSLPIQCLDDRVARRKAVETLGRYAGRFCRDEVLIVLRGCLRDDDPYTVEVAVWAISQIGAGASDEAESVHPVHAELAALLEQSGLEQQVNQRVVIQALLRLGASSAVDKIRPLIESIDGATASAAMLAVREFSGESDFMHRFMDLLRSDDLNTRRAAIEDVTLSAYAPALETVAKLPNSLVLRSRAVRKILDAQRDKGQLGGEELDADTACLLDQLIWDHPETIDLLGLRNETKKSRALDRNVDRLYKNDARQAYLAQLTIALEHNNDAAAQSVLASYEALPYFDYFAAYHVFKTLGWLKAASAESMLLEQFRTLPPRFFNHQIGAGLALASIGSRDALPDILAIGSSTRIWELKYACLIAAELLDDGGKLREQLSHDSDWLIRARARSNSDLSRLR</sequence>